<dbReference type="eggNOG" id="COG0470">
    <property type="taxonomic scope" value="Bacteria"/>
</dbReference>
<dbReference type="OrthoDB" id="9810148at2"/>
<dbReference type="AlphaFoldDB" id="E4KR10"/>
<dbReference type="InterPro" id="IPR050238">
    <property type="entry name" value="DNA_Rep/Repair_Clamp_Loader"/>
</dbReference>
<name>E4KR10_9LACT</name>
<evidence type="ECO:0000313" key="1">
    <source>
        <dbReference type="EMBL" id="EFR30621.1"/>
    </source>
</evidence>
<dbReference type="EMBL" id="AENN01000017">
    <property type="protein sequence ID" value="EFR30621.1"/>
    <property type="molecule type" value="Genomic_DNA"/>
</dbReference>
<dbReference type="InterPro" id="IPR027417">
    <property type="entry name" value="P-loop_NTPase"/>
</dbReference>
<comment type="caution">
    <text evidence="1">The sequence shown here is derived from an EMBL/GenBank/DDBJ whole genome shotgun (WGS) entry which is preliminary data.</text>
</comment>
<dbReference type="PANTHER" id="PTHR11669:SF8">
    <property type="entry name" value="DNA POLYMERASE III SUBUNIT DELTA"/>
    <property type="match status" value="1"/>
</dbReference>
<gene>
    <name evidence="1" type="ORF">HMPREF9257_0722</name>
</gene>
<proteinExistence type="predicted"/>
<dbReference type="STRING" id="908337.HMPREF9257_0722"/>
<dbReference type="PANTHER" id="PTHR11669">
    <property type="entry name" value="REPLICATION FACTOR C / DNA POLYMERASE III GAMMA-TAU SUBUNIT"/>
    <property type="match status" value="1"/>
</dbReference>
<dbReference type="GO" id="GO:0006261">
    <property type="term" value="P:DNA-templated DNA replication"/>
    <property type="evidence" value="ECO:0007669"/>
    <property type="project" value="TreeGrafter"/>
</dbReference>
<dbReference type="Pfam" id="PF13177">
    <property type="entry name" value="DNA_pol3_delta2"/>
    <property type="match status" value="1"/>
</dbReference>
<accession>E4KR10</accession>
<dbReference type="EC" id="2.7.7.7" evidence="1"/>
<reference evidence="1 2" key="1">
    <citation type="submission" date="2010-10" db="EMBL/GenBank/DDBJ databases">
        <authorList>
            <person name="Durkin A.S."/>
            <person name="Madupu R."/>
            <person name="Torralba M."/>
            <person name="Gillis M."/>
            <person name="Methe B."/>
            <person name="Sutton G."/>
            <person name="Nelson K.E."/>
        </authorList>
    </citation>
    <scope>NUCLEOTIDE SEQUENCE [LARGE SCALE GENOMIC DNA]</scope>
    <source>
        <strain evidence="1 2">ACS-139-V-Col8</strain>
    </source>
</reference>
<protein>
    <submittedName>
        <fullName evidence="1">DNA polymerase III, delta' subunit</fullName>
        <ecNumber evidence="1">2.7.7.7</ecNumber>
    </submittedName>
</protein>
<dbReference type="SUPFAM" id="SSF52540">
    <property type="entry name" value="P-loop containing nucleoside triphosphate hydrolases"/>
    <property type="match status" value="1"/>
</dbReference>
<dbReference type="GO" id="GO:0003887">
    <property type="term" value="F:DNA-directed DNA polymerase activity"/>
    <property type="evidence" value="ECO:0007669"/>
    <property type="project" value="UniProtKB-EC"/>
</dbReference>
<organism evidence="1 2">
    <name type="scientific">Eremococcus coleocola ACS-139-V-Col8</name>
    <dbReference type="NCBI Taxonomy" id="908337"/>
    <lineage>
        <taxon>Bacteria</taxon>
        <taxon>Bacillati</taxon>
        <taxon>Bacillota</taxon>
        <taxon>Bacilli</taxon>
        <taxon>Lactobacillales</taxon>
        <taxon>Aerococcaceae</taxon>
        <taxon>Eremococcus</taxon>
    </lineage>
</organism>
<dbReference type="RefSeq" id="WP_006418781.1">
    <property type="nucleotide sequence ID" value="NZ_AENN01000017.1"/>
</dbReference>
<dbReference type="Gene3D" id="3.40.50.300">
    <property type="entry name" value="P-loop containing nucleotide triphosphate hydrolases"/>
    <property type="match status" value="1"/>
</dbReference>
<keyword evidence="1" id="KW-0808">Transferase</keyword>
<keyword evidence="1" id="KW-0548">Nucleotidyltransferase</keyword>
<dbReference type="Proteomes" id="UP000005990">
    <property type="component" value="Unassembled WGS sequence"/>
</dbReference>
<keyword evidence="2" id="KW-1185">Reference proteome</keyword>
<sequence length="326" mass="37509">MLDAYFSQLIAQQNLAHAYAFVGLAYEEKSDLVRHILKELVNADFSDPDQVASLHARIDQGQFADFYQLSPNGRNIQVDQVRELKQWLSLSPVEVDFKLAVVDQAQLLNASSANAMLTFLEEPLDQVYIILFCQQFEDLLPTIQSRVQAIYFQEESGSTKQVKWLAAGVQTDHAALLARLSPQFDENFVAAYEANDFEKWLKQVHYYYKSLLLQDRRAFVQVETGLKPFINKRNDSLNYRRALLSADYLLLLNHALIMLMTNPDWADQQDLVGTYMLKSWLKEEKFSLQALFRMNRLILDLKEKIQANVNPQLAYEYLALAAGQPT</sequence>
<evidence type="ECO:0000313" key="2">
    <source>
        <dbReference type="Proteomes" id="UP000005990"/>
    </source>
</evidence>